<dbReference type="STRING" id="353153.Q4CMX4"/>
<proteinExistence type="predicted"/>
<dbReference type="Proteomes" id="UP000002296">
    <property type="component" value="Unassembled WGS sequence"/>
</dbReference>
<dbReference type="InterPro" id="IPR051624">
    <property type="entry name" value="RMD1/Sad1-interacting"/>
</dbReference>
<protein>
    <recommendedName>
        <fullName evidence="4">DUF155 domain-containing protein</fullName>
    </recommendedName>
</protein>
<dbReference type="PANTHER" id="PTHR16255">
    <property type="entry name" value="REQUIRED FOR MEIOTIC NUCLEAR DIVISION PROTEIN 1 HOMOLOG"/>
    <property type="match status" value="1"/>
</dbReference>
<evidence type="ECO:0000313" key="2">
    <source>
        <dbReference type="EMBL" id="EAN81626.1"/>
    </source>
</evidence>
<dbReference type="InParanoid" id="Q4CMX4"/>
<accession>Q4CMX4</accession>
<dbReference type="GeneID" id="3532611"/>
<feature type="non-terminal residue" evidence="2">
    <location>
        <position position="1"/>
    </location>
</feature>
<dbReference type="PaxDb" id="353153-Q4CMX4"/>
<evidence type="ECO:0000256" key="1">
    <source>
        <dbReference type="SAM" id="Phobius"/>
    </source>
</evidence>
<dbReference type="PANTHER" id="PTHR16255:SF1">
    <property type="entry name" value="REQUIRED FOR MEIOTIC NUCLEAR DIVISION PROTEIN 1 HOMOLOG"/>
    <property type="match status" value="1"/>
</dbReference>
<feature type="transmembrane region" description="Helical" evidence="1">
    <location>
        <begin position="51"/>
        <end position="70"/>
    </location>
</feature>
<dbReference type="RefSeq" id="XP_803072.1">
    <property type="nucleotide sequence ID" value="XM_797979.1"/>
</dbReference>
<comment type="caution">
    <text evidence="2">The sequence shown here is derived from an EMBL/GenBank/DDBJ whole genome shotgun (WGS) entry which is preliminary data.</text>
</comment>
<keyword evidence="1" id="KW-0472">Membrane</keyword>
<name>Q4CMX4_TRYCC</name>
<gene>
    <name evidence="2" type="ORF">Tc00.1047053503821.5</name>
</gene>
<keyword evidence="1" id="KW-1133">Transmembrane helix</keyword>
<dbReference type="KEGG" id="tcr:503821.5"/>
<reference evidence="2 3" key="1">
    <citation type="journal article" date="2005" name="Science">
        <title>The genome sequence of Trypanosoma cruzi, etiologic agent of Chagas disease.</title>
        <authorList>
            <person name="El-Sayed N.M."/>
            <person name="Myler P.J."/>
            <person name="Bartholomeu D.C."/>
            <person name="Nilsson D."/>
            <person name="Aggarwal G."/>
            <person name="Tran A.N."/>
            <person name="Ghedin E."/>
            <person name="Worthey E.A."/>
            <person name="Delcher A.L."/>
            <person name="Blandin G."/>
            <person name="Westenberger S.J."/>
            <person name="Caler E."/>
            <person name="Cerqueira G.C."/>
            <person name="Branche C."/>
            <person name="Haas B."/>
            <person name="Anupama A."/>
            <person name="Arner E."/>
            <person name="Aslund L."/>
            <person name="Attipoe P."/>
            <person name="Bontempi E."/>
            <person name="Bringaud F."/>
            <person name="Burton P."/>
            <person name="Cadag E."/>
            <person name="Campbell D.A."/>
            <person name="Carrington M."/>
            <person name="Crabtree J."/>
            <person name="Darban H."/>
            <person name="da Silveira J.F."/>
            <person name="de Jong P."/>
            <person name="Edwards K."/>
            <person name="Englund P.T."/>
            <person name="Fazelina G."/>
            <person name="Feldblyum T."/>
            <person name="Ferella M."/>
            <person name="Frasch A.C."/>
            <person name="Gull K."/>
            <person name="Horn D."/>
            <person name="Hou L."/>
            <person name="Huang Y."/>
            <person name="Kindlund E."/>
            <person name="Klingbeil M."/>
            <person name="Kluge S."/>
            <person name="Koo H."/>
            <person name="Lacerda D."/>
            <person name="Levin M.J."/>
            <person name="Lorenzi H."/>
            <person name="Louie T."/>
            <person name="Machado C.R."/>
            <person name="McCulloch R."/>
            <person name="McKenna A."/>
            <person name="Mizuno Y."/>
            <person name="Mottram J.C."/>
            <person name="Nelson S."/>
            <person name="Ochaya S."/>
            <person name="Osoegawa K."/>
            <person name="Pai G."/>
            <person name="Parsons M."/>
            <person name="Pentony M."/>
            <person name="Pettersson U."/>
            <person name="Pop M."/>
            <person name="Ramirez J.L."/>
            <person name="Rinta J."/>
            <person name="Robertson L."/>
            <person name="Salzberg S.L."/>
            <person name="Sanchez D.O."/>
            <person name="Seyler A."/>
            <person name="Sharma R."/>
            <person name="Shetty J."/>
            <person name="Simpson A.J."/>
            <person name="Sisk E."/>
            <person name="Tammi M.T."/>
            <person name="Tarleton R."/>
            <person name="Teixeira S."/>
            <person name="Van Aken S."/>
            <person name="Vogt C."/>
            <person name="Ward P.N."/>
            <person name="Wickstead B."/>
            <person name="Wortman J."/>
            <person name="White O."/>
            <person name="Fraser C.M."/>
            <person name="Stuart K.D."/>
            <person name="Andersson B."/>
        </authorList>
    </citation>
    <scope>NUCLEOTIDE SEQUENCE [LARGE SCALE GENOMIC DNA]</scope>
    <source>
        <strain evidence="2 3">CL Brener</strain>
    </source>
</reference>
<keyword evidence="3" id="KW-1185">Reference proteome</keyword>
<evidence type="ECO:0000313" key="3">
    <source>
        <dbReference type="Proteomes" id="UP000002296"/>
    </source>
</evidence>
<sequence>AYLKPLFQATKECFEISERVEALDNKLDAANEILSMLAEEFSQRHGARLEWIVIWLVLAEVLIGILELLIDLKPWFYRRL</sequence>
<dbReference type="OMA" id="FFWEVER"/>
<dbReference type="AlphaFoldDB" id="Q4CMX4"/>
<organism evidence="2 3">
    <name type="scientific">Trypanosoma cruzi (strain CL Brener)</name>
    <dbReference type="NCBI Taxonomy" id="353153"/>
    <lineage>
        <taxon>Eukaryota</taxon>
        <taxon>Discoba</taxon>
        <taxon>Euglenozoa</taxon>
        <taxon>Kinetoplastea</taxon>
        <taxon>Metakinetoplastina</taxon>
        <taxon>Trypanosomatida</taxon>
        <taxon>Trypanosomatidae</taxon>
        <taxon>Trypanosoma</taxon>
        <taxon>Schizotrypanum</taxon>
    </lineage>
</organism>
<dbReference type="eggNOG" id="KOG2861">
    <property type="taxonomic scope" value="Eukaryota"/>
</dbReference>
<evidence type="ECO:0008006" key="4">
    <source>
        <dbReference type="Google" id="ProtNLM"/>
    </source>
</evidence>
<keyword evidence="1" id="KW-0812">Transmembrane</keyword>
<dbReference type="EMBL" id="AAHK01003199">
    <property type="protein sequence ID" value="EAN81626.1"/>
    <property type="molecule type" value="Genomic_DNA"/>
</dbReference>
<dbReference type="SMR" id="Q4CMX4"/>